<proteinExistence type="predicted"/>
<dbReference type="Proteomes" id="UP000614601">
    <property type="component" value="Unassembled WGS sequence"/>
</dbReference>
<dbReference type="EMBL" id="CAJFDH010000001">
    <property type="protein sequence ID" value="CAD5205904.1"/>
    <property type="molecule type" value="Genomic_DNA"/>
</dbReference>
<comment type="caution">
    <text evidence="2">The sequence shown here is derived from an EMBL/GenBank/DDBJ whole genome shotgun (WGS) entry which is preliminary data.</text>
</comment>
<name>A0A811JRK7_9BILA</name>
<evidence type="ECO:0000313" key="3">
    <source>
        <dbReference type="Proteomes" id="UP000614601"/>
    </source>
</evidence>
<feature type="region of interest" description="Disordered" evidence="1">
    <location>
        <begin position="125"/>
        <end position="148"/>
    </location>
</feature>
<evidence type="ECO:0008006" key="4">
    <source>
        <dbReference type="Google" id="ProtNLM"/>
    </source>
</evidence>
<reference evidence="2" key="1">
    <citation type="submission" date="2020-09" db="EMBL/GenBank/DDBJ databases">
        <authorList>
            <person name="Kikuchi T."/>
        </authorList>
    </citation>
    <scope>NUCLEOTIDE SEQUENCE</scope>
    <source>
        <strain evidence="2">SH1</strain>
    </source>
</reference>
<dbReference type="EMBL" id="CAJFCW020000001">
    <property type="protein sequence ID" value="CAG9079754.1"/>
    <property type="molecule type" value="Genomic_DNA"/>
</dbReference>
<organism evidence="2 3">
    <name type="scientific">Bursaphelenchus okinawaensis</name>
    <dbReference type="NCBI Taxonomy" id="465554"/>
    <lineage>
        <taxon>Eukaryota</taxon>
        <taxon>Metazoa</taxon>
        <taxon>Ecdysozoa</taxon>
        <taxon>Nematoda</taxon>
        <taxon>Chromadorea</taxon>
        <taxon>Rhabditida</taxon>
        <taxon>Tylenchina</taxon>
        <taxon>Tylenchomorpha</taxon>
        <taxon>Aphelenchoidea</taxon>
        <taxon>Aphelenchoididae</taxon>
        <taxon>Bursaphelenchus</taxon>
    </lineage>
</organism>
<gene>
    <name evidence="2" type="ORF">BOKJ2_LOCUS588</name>
</gene>
<dbReference type="Proteomes" id="UP000783686">
    <property type="component" value="Unassembled WGS sequence"/>
</dbReference>
<dbReference type="AlphaFoldDB" id="A0A811JRK7"/>
<keyword evidence="3" id="KW-1185">Reference proteome</keyword>
<accession>A0A811JRK7</accession>
<protein>
    <recommendedName>
        <fullName evidence="4">Chromatin target of PRMT1 protein C-terminal domain-containing protein</fullName>
    </recommendedName>
</protein>
<feature type="compositionally biased region" description="Basic residues" evidence="1">
    <location>
        <begin position="133"/>
        <end position="142"/>
    </location>
</feature>
<evidence type="ECO:0000313" key="2">
    <source>
        <dbReference type="EMBL" id="CAD5205904.1"/>
    </source>
</evidence>
<sequence>MTVKNVANSRISSKSFIEKPLDDFVRSFRTTRNGKVEKKVQKRHNQFVPRRNKAQHKSQQPLLTRRTTKNVNIPQKRQRFNKNFEKRTVQRKNYQNGNLKTIVIVKDVPVTKRLARQRPDRFEKRTETLRTTFKSKKTAKPKMSREQLDSELEAYMKTSTKNN</sequence>
<evidence type="ECO:0000256" key="1">
    <source>
        <dbReference type="SAM" id="MobiDB-lite"/>
    </source>
</evidence>